<evidence type="ECO:0000256" key="6">
    <source>
        <dbReference type="ARBA" id="ARBA00022801"/>
    </source>
</evidence>
<evidence type="ECO:0000313" key="16">
    <source>
        <dbReference type="EMBL" id="SDT12345.1"/>
    </source>
</evidence>
<gene>
    <name evidence="16" type="ORF">SAMN04489717_5120</name>
</gene>
<evidence type="ECO:0000256" key="2">
    <source>
        <dbReference type="ARBA" id="ARBA00012720"/>
    </source>
</evidence>
<dbReference type="Pfam" id="PF06831">
    <property type="entry name" value="H2TH"/>
    <property type="match status" value="1"/>
</dbReference>
<dbReference type="GO" id="GO:0000703">
    <property type="term" value="F:oxidized pyrimidine nucleobase lesion DNA N-glycosylase activity"/>
    <property type="evidence" value="ECO:0007669"/>
    <property type="project" value="TreeGrafter"/>
</dbReference>
<evidence type="ECO:0000256" key="12">
    <source>
        <dbReference type="ARBA" id="ARBA00023295"/>
    </source>
</evidence>
<keyword evidence="4" id="KW-0227">DNA damage</keyword>
<dbReference type="InterPro" id="IPR035937">
    <property type="entry name" value="FPG_N"/>
</dbReference>
<keyword evidence="7" id="KW-0862">Zinc</keyword>
<accession>A0A1H1XSZ2</accession>
<dbReference type="PROSITE" id="PS51068">
    <property type="entry name" value="FPG_CAT"/>
    <property type="match status" value="1"/>
</dbReference>
<organism evidence="16 17">
    <name type="scientific">Actinopolymorpha singaporensis</name>
    <dbReference type="NCBI Taxonomy" id="117157"/>
    <lineage>
        <taxon>Bacteria</taxon>
        <taxon>Bacillati</taxon>
        <taxon>Actinomycetota</taxon>
        <taxon>Actinomycetes</taxon>
        <taxon>Propionibacteriales</taxon>
        <taxon>Actinopolymorphaceae</taxon>
        <taxon>Actinopolymorpha</taxon>
    </lineage>
</organism>
<dbReference type="InterPro" id="IPR044090">
    <property type="entry name" value="Nei2_N"/>
</dbReference>
<dbReference type="Gene3D" id="1.10.8.50">
    <property type="match status" value="1"/>
</dbReference>
<dbReference type="GO" id="GO:0008270">
    <property type="term" value="F:zinc ion binding"/>
    <property type="evidence" value="ECO:0007669"/>
    <property type="project" value="UniProtKB-KW"/>
</dbReference>
<evidence type="ECO:0000256" key="10">
    <source>
        <dbReference type="ARBA" id="ARBA00023239"/>
    </source>
</evidence>
<evidence type="ECO:0000256" key="13">
    <source>
        <dbReference type="PROSITE-ProRule" id="PRU00391"/>
    </source>
</evidence>
<protein>
    <recommendedName>
        <fullName evidence="2">DNA-(apurinic or apyrimidinic site) lyase</fullName>
        <ecNumber evidence="2">4.2.99.18</ecNumber>
    </recommendedName>
</protein>
<dbReference type="PANTHER" id="PTHR42697">
    <property type="entry name" value="ENDONUCLEASE 8"/>
    <property type="match status" value="1"/>
</dbReference>
<dbReference type="SUPFAM" id="SSF57716">
    <property type="entry name" value="Glucocorticoid receptor-like (DNA-binding domain)"/>
    <property type="match status" value="1"/>
</dbReference>
<dbReference type="GO" id="GO:0003684">
    <property type="term" value="F:damaged DNA binding"/>
    <property type="evidence" value="ECO:0007669"/>
    <property type="project" value="InterPro"/>
</dbReference>
<dbReference type="AlphaFoldDB" id="A0A1H1XSZ2"/>
<dbReference type="SMART" id="SM00898">
    <property type="entry name" value="Fapy_DNA_glyco"/>
    <property type="match status" value="1"/>
</dbReference>
<feature type="domain" description="Formamidopyrimidine-DNA glycosylase catalytic" evidence="15">
    <location>
        <begin position="2"/>
        <end position="100"/>
    </location>
</feature>
<keyword evidence="8" id="KW-0238">DNA-binding</keyword>
<name>A0A1H1XSZ2_9ACTN</name>
<sequence>MPEGDTVWLTARRLGVALAGQPLTHADLRVPQHATADLTGRTVTEVVSRGKHLLIRIEPDLTLHTHLGMDGSWRLFPAGTAFPGPREPVRVVLANARAVAVGRSLARVDLVPTDREDTLVGHLGPDLLGPDWDQAEAVRRLAGQPDRTIGEALLDQRNLAGIGNLYRAEVLFLRGVSPTAPVSAAGDLDRMVRLARQLLWVNREHPEQATTGDLRRGRGHWVYGRAGEPCRRCRARIRQGELGPPGQERVTFWCPHCQPDPATSAPG</sequence>
<keyword evidence="16" id="KW-0255">Endonuclease</keyword>
<dbReference type="STRING" id="117157.SAMN04489717_5120"/>
<evidence type="ECO:0000256" key="8">
    <source>
        <dbReference type="ARBA" id="ARBA00023125"/>
    </source>
</evidence>
<dbReference type="SUPFAM" id="SSF46946">
    <property type="entry name" value="S13-like H2TH domain"/>
    <property type="match status" value="1"/>
</dbReference>
<keyword evidence="9" id="KW-0234">DNA repair</keyword>
<feature type="domain" description="FPG-type" evidence="14">
    <location>
        <begin position="221"/>
        <end position="259"/>
    </location>
</feature>
<evidence type="ECO:0000256" key="9">
    <source>
        <dbReference type="ARBA" id="ARBA00023204"/>
    </source>
</evidence>
<keyword evidence="6" id="KW-0378">Hydrolase</keyword>
<evidence type="ECO:0000256" key="4">
    <source>
        <dbReference type="ARBA" id="ARBA00022763"/>
    </source>
</evidence>
<dbReference type="SUPFAM" id="SSF81624">
    <property type="entry name" value="N-terminal domain of MutM-like DNA repair proteins"/>
    <property type="match status" value="1"/>
</dbReference>
<dbReference type="RefSeq" id="WP_092656087.1">
    <property type="nucleotide sequence ID" value="NZ_LT629732.1"/>
</dbReference>
<dbReference type="Gene3D" id="3.20.190.10">
    <property type="entry name" value="MutM-like, N-terminal"/>
    <property type="match status" value="1"/>
</dbReference>
<keyword evidence="5 13" id="KW-0863">Zinc-finger</keyword>
<dbReference type="GO" id="GO:0006284">
    <property type="term" value="P:base-excision repair"/>
    <property type="evidence" value="ECO:0007669"/>
    <property type="project" value="InterPro"/>
</dbReference>
<keyword evidence="10" id="KW-0456">Lyase</keyword>
<dbReference type="Pfam" id="PF01149">
    <property type="entry name" value="Fapy_DNA_glyco"/>
    <property type="match status" value="1"/>
</dbReference>
<dbReference type="InterPro" id="IPR010979">
    <property type="entry name" value="Ribosomal_uS13-like_H2TH"/>
</dbReference>
<evidence type="ECO:0000256" key="5">
    <source>
        <dbReference type="ARBA" id="ARBA00022771"/>
    </source>
</evidence>
<dbReference type="SMART" id="SM01232">
    <property type="entry name" value="H2TH"/>
    <property type="match status" value="1"/>
</dbReference>
<keyword evidence="11" id="KW-0511">Multifunctional enzyme</keyword>
<evidence type="ECO:0000256" key="1">
    <source>
        <dbReference type="ARBA" id="ARBA00009409"/>
    </source>
</evidence>
<dbReference type="InterPro" id="IPR000214">
    <property type="entry name" value="Znf_DNA_glyclase/AP_lyase"/>
</dbReference>
<dbReference type="OrthoDB" id="9800855at2"/>
<evidence type="ECO:0000259" key="14">
    <source>
        <dbReference type="PROSITE" id="PS51066"/>
    </source>
</evidence>
<dbReference type="EMBL" id="LT629732">
    <property type="protein sequence ID" value="SDT12345.1"/>
    <property type="molecule type" value="Genomic_DNA"/>
</dbReference>
<evidence type="ECO:0000313" key="17">
    <source>
        <dbReference type="Proteomes" id="UP000198983"/>
    </source>
</evidence>
<keyword evidence="12" id="KW-0326">Glycosidase</keyword>
<dbReference type="PANTHER" id="PTHR42697:SF1">
    <property type="entry name" value="ENDONUCLEASE 8"/>
    <property type="match status" value="1"/>
</dbReference>
<evidence type="ECO:0000256" key="3">
    <source>
        <dbReference type="ARBA" id="ARBA00022723"/>
    </source>
</evidence>
<evidence type="ECO:0000259" key="15">
    <source>
        <dbReference type="PROSITE" id="PS51068"/>
    </source>
</evidence>
<dbReference type="CDD" id="cd08971">
    <property type="entry name" value="AcNei2_N"/>
    <property type="match status" value="1"/>
</dbReference>
<keyword evidence="3" id="KW-0479">Metal-binding</keyword>
<dbReference type="GO" id="GO:0140078">
    <property type="term" value="F:class I DNA-(apurinic or apyrimidinic site) endonuclease activity"/>
    <property type="evidence" value="ECO:0007669"/>
    <property type="project" value="UniProtKB-EC"/>
</dbReference>
<dbReference type="PROSITE" id="PS51066">
    <property type="entry name" value="ZF_FPG_2"/>
    <property type="match status" value="1"/>
</dbReference>
<dbReference type="InterPro" id="IPR012319">
    <property type="entry name" value="FPG_cat"/>
</dbReference>
<comment type="similarity">
    <text evidence="1">Belongs to the FPG family.</text>
</comment>
<proteinExistence type="inferred from homology"/>
<keyword evidence="17" id="KW-1185">Reference proteome</keyword>
<dbReference type="Proteomes" id="UP000198983">
    <property type="component" value="Chromosome I"/>
</dbReference>
<evidence type="ECO:0000256" key="11">
    <source>
        <dbReference type="ARBA" id="ARBA00023268"/>
    </source>
</evidence>
<dbReference type="EC" id="4.2.99.18" evidence="2"/>
<reference evidence="16 17" key="1">
    <citation type="submission" date="2016-10" db="EMBL/GenBank/DDBJ databases">
        <authorList>
            <person name="de Groot N.N."/>
        </authorList>
    </citation>
    <scope>NUCLEOTIDE SEQUENCE [LARGE SCALE GENOMIC DNA]</scope>
    <source>
        <strain evidence="16 17">DSM 22024</strain>
    </source>
</reference>
<dbReference type="InterPro" id="IPR015886">
    <property type="entry name" value="H2TH_FPG"/>
</dbReference>
<evidence type="ECO:0000256" key="7">
    <source>
        <dbReference type="ARBA" id="ARBA00022833"/>
    </source>
</evidence>
<keyword evidence="16" id="KW-0540">Nuclease</keyword>